<dbReference type="CDD" id="cd00377">
    <property type="entry name" value="ICL_PEPM"/>
    <property type="match status" value="1"/>
</dbReference>
<dbReference type="GO" id="GO:0046421">
    <property type="term" value="F:methylisocitrate lyase activity"/>
    <property type="evidence" value="ECO:0007669"/>
    <property type="project" value="TreeGrafter"/>
</dbReference>
<evidence type="ECO:0000313" key="7">
    <source>
        <dbReference type="EMBL" id="GJE86218.1"/>
    </source>
</evidence>
<feature type="binding site" evidence="6">
    <location>
        <position position="200"/>
    </location>
    <ligand>
        <name>Mg(2+)</name>
        <dbReference type="ChEBI" id="CHEBI:18420"/>
    </ligand>
</feature>
<dbReference type="Pfam" id="PF00463">
    <property type="entry name" value="ICL"/>
    <property type="match status" value="1"/>
</dbReference>
<dbReference type="GO" id="GO:0019629">
    <property type="term" value="P:propionate catabolic process, 2-methylcitrate cycle"/>
    <property type="evidence" value="ECO:0007669"/>
    <property type="project" value="TreeGrafter"/>
</dbReference>
<dbReference type="InterPro" id="IPR040442">
    <property type="entry name" value="Pyrv_kinase-like_dom_sf"/>
</dbReference>
<dbReference type="GO" id="GO:0005759">
    <property type="term" value="C:mitochondrial matrix"/>
    <property type="evidence" value="ECO:0007669"/>
    <property type="project" value="TreeGrafter"/>
</dbReference>
<sequence>MSTSLLRSARSHLFLPATRAFGTLPALPLSPPSPADEESQFRERVKTTQEFFDLPRFANLKRPYSAEAVTSKQGSLPVLPQPSGLLADKLWRLLEERAKEGKPVHTMGAIDPVQMTQMAPHQEIVYVSGWAASSLLTTASNEVGPDIGDYPYTTVPNQVQRIHRAQQLHDKKHFDERWNMSPEARAKTPYVDYLRPIIADADMGHGGQSTVMKLAKLFAEAGAAGIHLEDQLVGGKKCGHLAGKVLVPASTHASRLIAARFQLDMMYNSMLLIARTDAESGRLISSTVDIMDHEFIRGTTVPGRGLAEVIQEAEATGASNAEVDKLETEWLASHPLCTFNEAVAEAIAKSSKIGAAAKDSALKAYLQAVEAKSNTEAREIAADVVGAPVQWSWESPKTREGYYHYTGGIDPAVKRSLSFAPYADLVWLETKLPDLAQARAFARRIRAARPGTKLVYNLSPSFNWAGQGFSDADLKAFVWELAKEGFTLQLISLAGLHLNATAACELAQRYKTDGMLAYVDLVQKKEKAIGCDVLTHQKWSGANYIDRILNTVSAGSSSTSSVGQDSTEHQF</sequence>
<evidence type="ECO:0000256" key="3">
    <source>
        <dbReference type="PIRNR" id="PIRNR001362"/>
    </source>
</evidence>
<gene>
    <name evidence="7" type="ORF">PsYK624_022980</name>
</gene>
<dbReference type="SUPFAM" id="SSF51621">
    <property type="entry name" value="Phosphoenolpyruvate/pyruvate domain"/>
    <property type="match status" value="1"/>
</dbReference>
<evidence type="ECO:0000313" key="8">
    <source>
        <dbReference type="Proteomes" id="UP000703269"/>
    </source>
</evidence>
<evidence type="ECO:0000256" key="2">
    <source>
        <dbReference type="ARBA" id="ARBA00023239"/>
    </source>
</evidence>
<dbReference type="InterPro" id="IPR006254">
    <property type="entry name" value="Isocitrate_lyase"/>
</dbReference>
<keyword evidence="6" id="KW-0460">Magnesium</keyword>
<accession>A0A9P3L9Q8</accession>
<dbReference type="Gene3D" id="1.10.10.850">
    <property type="match status" value="1"/>
</dbReference>
<keyword evidence="2 3" id="KW-0456">Lyase</keyword>
<feature type="active site" description="Proton acceptor" evidence="4">
    <location>
        <position position="238"/>
    </location>
</feature>
<dbReference type="InterPro" id="IPR015813">
    <property type="entry name" value="Pyrv/PenolPyrv_kinase-like_dom"/>
</dbReference>
<evidence type="ECO:0000256" key="1">
    <source>
        <dbReference type="ARBA" id="ARBA00005704"/>
    </source>
</evidence>
<comment type="cofactor">
    <cofactor evidence="6">
        <name>Mg(2+)</name>
        <dbReference type="ChEBI" id="CHEBI:18420"/>
    </cofactor>
    <text evidence="6">Can also use Mn(2+) ion.</text>
</comment>
<dbReference type="Gene3D" id="3.20.20.60">
    <property type="entry name" value="Phosphoenolpyruvate-binding domains"/>
    <property type="match status" value="1"/>
</dbReference>
<dbReference type="AlphaFoldDB" id="A0A9P3L9Q8"/>
<dbReference type="Proteomes" id="UP000703269">
    <property type="component" value="Unassembled WGS sequence"/>
</dbReference>
<keyword evidence="8" id="KW-1185">Reference proteome</keyword>
<dbReference type="PANTHER" id="PTHR21631:SF13">
    <property type="entry name" value="MITOCHONDRIAL 2-METHYLISOCITRATE LYASE ICL2"/>
    <property type="match status" value="1"/>
</dbReference>
<dbReference type="PIRSF" id="PIRSF001362">
    <property type="entry name" value="Isocit_lyase"/>
    <property type="match status" value="1"/>
</dbReference>
<dbReference type="PROSITE" id="PS00161">
    <property type="entry name" value="ISOCITRATE_LYASE"/>
    <property type="match status" value="1"/>
</dbReference>
<organism evidence="7 8">
    <name type="scientific">Phanerochaete sordida</name>
    <dbReference type="NCBI Taxonomy" id="48140"/>
    <lineage>
        <taxon>Eukaryota</taxon>
        <taxon>Fungi</taxon>
        <taxon>Dikarya</taxon>
        <taxon>Basidiomycota</taxon>
        <taxon>Agaricomycotina</taxon>
        <taxon>Agaricomycetes</taxon>
        <taxon>Polyporales</taxon>
        <taxon>Phanerochaetaceae</taxon>
        <taxon>Phanerochaete</taxon>
    </lineage>
</organism>
<dbReference type="GO" id="GO:0046872">
    <property type="term" value="F:metal ion binding"/>
    <property type="evidence" value="ECO:0007669"/>
    <property type="project" value="UniProtKB-KW"/>
</dbReference>
<evidence type="ECO:0000256" key="6">
    <source>
        <dbReference type="PIRSR" id="PIRSR001362-3"/>
    </source>
</evidence>
<feature type="binding site" evidence="5">
    <location>
        <position position="275"/>
    </location>
    <ligand>
        <name>substrate</name>
    </ligand>
</feature>
<keyword evidence="6" id="KW-0479">Metal-binding</keyword>
<dbReference type="InterPro" id="IPR018523">
    <property type="entry name" value="Isocitrate_lyase_ph_CS"/>
</dbReference>
<name>A0A9P3L9Q8_9APHY</name>
<dbReference type="NCBIfam" id="TIGR01346">
    <property type="entry name" value="isocit_lyase"/>
    <property type="match status" value="1"/>
</dbReference>
<evidence type="ECO:0000256" key="4">
    <source>
        <dbReference type="PIRSR" id="PIRSR001362-1"/>
    </source>
</evidence>
<dbReference type="GO" id="GO:0004451">
    <property type="term" value="F:isocitrate lyase activity"/>
    <property type="evidence" value="ECO:0007669"/>
    <property type="project" value="InterPro"/>
</dbReference>
<feature type="binding site" evidence="5">
    <location>
        <begin position="457"/>
        <end position="461"/>
    </location>
    <ligand>
        <name>substrate</name>
    </ligand>
</feature>
<dbReference type="PANTHER" id="PTHR21631">
    <property type="entry name" value="ISOCITRATE LYASE/MALATE SYNTHASE"/>
    <property type="match status" value="1"/>
</dbReference>
<dbReference type="InterPro" id="IPR039556">
    <property type="entry name" value="ICL/PEPM"/>
</dbReference>
<comment type="caution">
    <text evidence="7">The sequence shown here is derived from an EMBL/GenBank/DDBJ whole genome shotgun (WGS) entry which is preliminary data.</text>
</comment>
<proteinExistence type="inferred from homology"/>
<dbReference type="OrthoDB" id="4078635at2759"/>
<reference evidence="7 8" key="1">
    <citation type="submission" date="2021-08" db="EMBL/GenBank/DDBJ databases">
        <title>Draft Genome Sequence of Phanerochaete sordida strain YK-624.</title>
        <authorList>
            <person name="Mori T."/>
            <person name="Dohra H."/>
            <person name="Suzuki T."/>
            <person name="Kawagishi H."/>
            <person name="Hirai H."/>
        </authorList>
    </citation>
    <scope>NUCLEOTIDE SEQUENCE [LARGE SCALE GENOMIC DNA]</scope>
    <source>
        <strain evidence="7 8">YK-624</strain>
    </source>
</reference>
<feature type="binding site" evidence="5">
    <location>
        <begin position="239"/>
        <end position="240"/>
    </location>
    <ligand>
        <name>substrate</name>
    </ligand>
</feature>
<feature type="binding site" evidence="5">
    <location>
        <begin position="128"/>
        <end position="130"/>
    </location>
    <ligand>
        <name>substrate</name>
    </ligand>
</feature>
<evidence type="ECO:0000256" key="5">
    <source>
        <dbReference type="PIRSR" id="PIRSR001362-2"/>
    </source>
</evidence>
<dbReference type="EMBL" id="BPQB01000003">
    <property type="protein sequence ID" value="GJE86218.1"/>
    <property type="molecule type" value="Genomic_DNA"/>
</dbReference>
<protein>
    <recommendedName>
        <fullName evidence="3">Isocitrate lyase</fullName>
    </recommendedName>
</protein>
<comment type="similarity">
    <text evidence="1 3">Belongs to the isocitrate lyase/PEP mutase superfamily. Isocitrate lyase family.</text>
</comment>
<feature type="binding site" evidence="5">
    <location>
        <position position="492"/>
    </location>
    <ligand>
        <name>substrate</name>
    </ligand>
</feature>